<reference evidence="2" key="1">
    <citation type="journal article" date="2005" name="Nature">
        <title>The map-based sequence of the rice genome.</title>
        <authorList>
            <consortium name="International rice genome sequencing project (IRGSP)"/>
            <person name="Matsumoto T."/>
            <person name="Wu J."/>
            <person name="Kanamori H."/>
            <person name="Katayose Y."/>
            <person name="Fujisawa M."/>
            <person name="Namiki N."/>
            <person name="Mizuno H."/>
            <person name="Yamamoto K."/>
            <person name="Antonio B.A."/>
            <person name="Baba T."/>
            <person name="Sakata K."/>
            <person name="Nagamura Y."/>
            <person name="Aoki H."/>
            <person name="Arikawa K."/>
            <person name="Arita K."/>
            <person name="Bito T."/>
            <person name="Chiden Y."/>
            <person name="Fujitsuka N."/>
            <person name="Fukunaka R."/>
            <person name="Hamada M."/>
            <person name="Harada C."/>
            <person name="Hayashi A."/>
            <person name="Hijishita S."/>
            <person name="Honda M."/>
            <person name="Hosokawa S."/>
            <person name="Ichikawa Y."/>
            <person name="Idonuma A."/>
            <person name="Iijima M."/>
            <person name="Ikeda M."/>
            <person name="Ikeno M."/>
            <person name="Ito K."/>
            <person name="Ito S."/>
            <person name="Ito T."/>
            <person name="Ito Y."/>
            <person name="Ito Y."/>
            <person name="Iwabuchi A."/>
            <person name="Kamiya K."/>
            <person name="Karasawa W."/>
            <person name="Kurita K."/>
            <person name="Katagiri S."/>
            <person name="Kikuta A."/>
            <person name="Kobayashi H."/>
            <person name="Kobayashi N."/>
            <person name="Machita K."/>
            <person name="Maehara T."/>
            <person name="Masukawa M."/>
            <person name="Mizubayashi T."/>
            <person name="Mukai Y."/>
            <person name="Nagasaki H."/>
            <person name="Nagata Y."/>
            <person name="Naito S."/>
            <person name="Nakashima M."/>
            <person name="Nakama Y."/>
            <person name="Nakamichi Y."/>
            <person name="Nakamura M."/>
            <person name="Meguro A."/>
            <person name="Negishi M."/>
            <person name="Ohta I."/>
            <person name="Ohta T."/>
            <person name="Okamoto M."/>
            <person name="Ono N."/>
            <person name="Saji S."/>
            <person name="Sakaguchi M."/>
            <person name="Sakai K."/>
            <person name="Shibata M."/>
            <person name="Shimokawa T."/>
            <person name="Song J."/>
            <person name="Takazaki Y."/>
            <person name="Terasawa K."/>
            <person name="Tsugane M."/>
            <person name="Tsuji K."/>
            <person name="Ueda S."/>
            <person name="Waki K."/>
            <person name="Yamagata H."/>
            <person name="Yamamoto M."/>
            <person name="Yamamoto S."/>
            <person name="Yamane H."/>
            <person name="Yoshiki S."/>
            <person name="Yoshihara R."/>
            <person name="Yukawa K."/>
            <person name="Zhong H."/>
            <person name="Yano M."/>
            <person name="Yuan Q."/>
            <person name="Ouyang S."/>
            <person name="Liu J."/>
            <person name="Jones K.M."/>
            <person name="Gansberger K."/>
            <person name="Moffat K."/>
            <person name="Hill J."/>
            <person name="Bera J."/>
            <person name="Fadrosh D."/>
            <person name="Jin S."/>
            <person name="Johri S."/>
            <person name="Kim M."/>
            <person name="Overton L."/>
            <person name="Reardon M."/>
            <person name="Tsitrin T."/>
            <person name="Vuong H."/>
            <person name="Weaver B."/>
            <person name="Ciecko A."/>
            <person name="Tallon L."/>
            <person name="Jackson J."/>
            <person name="Pai G."/>
            <person name="Aken S.V."/>
            <person name="Utterback T."/>
            <person name="Reidmuller S."/>
            <person name="Feldblyum T."/>
            <person name="Hsiao J."/>
            <person name="Zismann V."/>
            <person name="Iobst S."/>
            <person name="de Vazeille A.R."/>
            <person name="Buell C.R."/>
            <person name="Ying K."/>
            <person name="Li Y."/>
            <person name="Lu T."/>
            <person name="Huang Y."/>
            <person name="Zhao Q."/>
            <person name="Feng Q."/>
            <person name="Zhang L."/>
            <person name="Zhu J."/>
            <person name="Weng Q."/>
            <person name="Mu J."/>
            <person name="Lu Y."/>
            <person name="Fan D."/>
            <person name="Liu Y."/>
            <person name="Guan J."/>
            <person name="Zhang Y."/>
            <person name="Yu S."/>
            <person name="Liu X."/>
            <person name="Zhang Y."/>
            <person name="Hong G."/>
            <person name="Han B."/>
            <person name="Choisne N."/>
            <person name="Demange N."/>
            <person name="Orjeda G."/>
            <person name="Samain S."/>
            <person name="Cattolico L."/>
            <person name="Pelletier E."/>
            <person name="Couloux A."/>
            <person name="Segurens B."/>
            <person name="Wincker P."/>
            <person name="D'Hont A."/>
            <person name="Scarpelli C."/>
            <person name="Weissenbach J."/>
            <person name="Salanoubat M."/>
            <person name="Quetier F."/>
            <person name="Yu Y."/>
            <person name="Kim H.R."/>
            <person name="Rambo T."/>
            <person name="Currie J."/>
            <person name="Collura K."/>
            <person name="Luo M."/>
            <person name="Yang T."/>
            <person name="Ammiraju J.S.S."/>
            <person name="Engler F."/>
            <person name="Soderlund C."/>
            <person name="Wing R.A."/>
            <person name="Palmer L.E."/>
            <person name="de la Bastide M."/>
            <person name="Spiegel L."/>
            <person name="Nascimento L."/>
            <person name="Zutavern T."/>
            <person name="O'Shaughnessy A."/>
            <person name="Dike S."/>
            <person name="Dedhia N."/>
            <person name="Preston R."/>
            <person name="Balija V."/>
            <person name="McCombie W.R."/>
            <person name="Chow T."/>
            <person name="Chen H."/>
            <person name="Chung M."/>
            <person name="Chen C."/>
            <person name="Shaw J."/>
            <person name="Wu H."/>
            <person name="Hsiao K."/>
            <person name="Chao Y."/>
            <person name="Chu M."/>
            <person name="Cheng C."/>
            <person name="Hour A."/>
            <person name="Lee P."/>
            <person name="Lin S."/>
            <person name="Lin Y."/>
            <person name="Liou J."/>
            <person name="Liu S."/>
            <person name="Hsing Y."/>
            <person name="Raghuvanshi S."/>
            <person name="Mohanty A."/>
            <person name="Bharti A.K."/>
            <person name="Gaur A."/>
            <person name="Gupta V."/>
            <person name="Kumar D."/>
            <person name="Ravi V."/>
            <person name="Vij S."/>
            <person name="Kapur A."/>
            <person name="Khurana P."/>
            <person name="Khurana P."/>
            <person name="Khurana J.P."/>
            <person name="Tyagi A.K."/>
            <person name="Gaikwad K."/>
            <person name="Singh A."/>
            <person name="Dalal V."/>
            <person name="Srivastava S."/>
            <person name="Dixit A."/>
            <person name="Pal A.K."/>
            <person name="Ghazi I.A."/>
            <person name="Yadav M."/>
            <person name="Pandit A."/>
            <person name="Bhargava A."/>
            <person name="Sureshbabu K."/>
            <person name="Batra K."/>
            <person name="Sharma T.R."/>
            <person name="Mohapatra T."/>
            <person name="Singh N.K."/>
            <person name="Messing J."/>
            <person name="Nelson A.B."/>
            <person name="Fuks G."/>
            <person name="Kavchok S."/>
            <person name="Keizer G."/>
            <person name="Linton E."/>
            <person name="Llaca V."/>
            <person name="Song R."/>
            <person name="Tanyolac B."/>
            <person name="Young S."/>
            <person name="Ho-Il K."/>
            <person name="Hahn J.H."/>
            <person name="Sangsakoo G."/>
            <person name="Vanavichit A."/>
            <person name="de Mattos Luiz.A.T."/>
            <person name="Zimmer P.D."/>
            <person name="Malone G."/>
            <person name="Dellagostin O."/>
            <person name="de Oliveira A.C."/>
            <person name="Bevan M."/>
            <person name="Bancroft I."/>
            <person name="Minx P."/>
            <person name="Cordum H."/>
            <person name="Wilson R."/>
            <person name="Cheng Z."/>
            <person name="Jin W."/>
            <person name="Jiang J."/>
            <person name="Leong S.A."/>
            <person name="Iwama H."/>
            <person name="Gojobori T."/>
            <person name="Itoh T."/>
            <person name="Niimura Y."/>
            <person name="Fujii Y."/>
            <person name="Habara T."/>
            <person name="Sakai H."/>
            <person name="Sato Y."/>
            <person name="Wilson G."/>
            <person name="Kumar K."/>
            <person name="McCouch S."/>
            <person name="Juretic N."/>
            <person name="Hoen D."/>
            <person name="Wright S."/>
            <person name="Bruskiewich R."/>
            <person name="Bureau T."/>
            <person name="Miyao A."/>
            <person name="Hirochika H."/>
            <person name="Nishikawa T."/>
            <person name="Kadowaki K."/>
            <person name="Sugiura M."/>
            <person name="Burr B."/>
            <person name="Sasaki T."/>
        </authorList>
    </citation>
    <scope>NUCLEOTIDE SEQUENCE [LARGE SCALE GENOMIC DNA]</scope>
    <source>
        <strain evidence="2">cv. Nipponbare</strain>
    </source>
</reference>
<dbReference type="PaxDb" id="39947-A0A0P0V239"/>
<dbReference type="EMBL" id="AP014957">
    <property type="protein sequence ID" value="BAS71763.1"/>
    <property type="molecule type" value="Genomic_DNA"/>
</dbReference>
<keyword evidence="2" id="KW-1185">Reference proteome</keyword>
<sequence length="79" mass="8889">VQHAMVMKLRETGCRATVCSDMEAASALLLERWREFDFVVAADTFGSLKLKRMELLCTEKGLKLVGCILFDVISVYRSS</sequence>
<dbReference type="InParanoid" id="A0A0P0V239"/>
<name>A0A0P0V239_ORYSJ</name>
<evidence type="ECO:0000313" key="2">
    <source>
        <dbReference type="Proteomes" id="UP000059680"/>
    </source>
</evidence>
<reference evidence="1 2" key="2">
    <citation type="journal article" date="2013" name="Plant Cell Physiol.">
        <title>Rice Annotation Project Database (RAP-DB): an integrative and interactive database for rice genomics.</title>
        <authorList>
            <person name="Sakai H."/>
            <person name="Lee S.S."/>
            <person name="Tanaka T."/>
            <person name="Numa H."/>
            <person name="Kim J."/>
            <person name="Kawahara Y."/>
            <person name="Wakimoto H."/>
            <person name="Yang C.C."/>
            <person name="Iwamoto M."/>
            <person name="Abe T."/>
            <person name="Yamada Y."/>
            <person name="Muto A."/>
            <person name="Inokuchi H."/>
            <person name="Ikemura T."/>
            <person name="Matsumoto T."/>
            <person name="Sasaki T."/>
            <person name="Itoh T."/>
        </authorList>
    </citation>
    <scope>NUCLEOTIDE SEQUENCE [LARGE SCALE GENOMIC DNA]</scope>
    <source>
        <strain evidence="2">cv. Nipponbare</strain>
    </source>
</reference>
<dbReference type="Proteomes" id="UP000059680">
    <property type="component" value="Chromosome 1"/>
</dbReference>
<dbReference type="Gramene" id="Os01t0307750-00">
    <property type="protein sequence ID" value="Os01t0307750-00"/>
    <property type="gene ID" value="Os01g0307750"/>
</dbReference>
<dbReference type="AlphaFoldDB" id="A0A0P0V239"/>
<evidence type="ECO:0000313" key="1">
    <source>
        <dbReference type="EMBL" id="BAS71763.1"/>
    </source>
</evidence>
<proteinExistence type="predicted"/>
<protein>
    <submittedName>
        <fullName evidence="1">Os01g0307750 protein</fullName>
    </submittedName>
</protein>
<reference evidence="1 2" key="3">
    <citation type="journal article" date="2013" name="Rice">
        <title>Improvement of the Oryza sativa Nipponbare reference genome using next generation sequence and optical map data.</title>
        <authorList>
            <person name="Kawahara Y."/>
            <person name="de la Bastide M."/>
            <person name="Hamilton J.P."/>
            <person name="Kanamori H."/>
            <person name="McCombie W.R."/>
            <person name="Ouyang S."/>
            <person name="Schwartz D.C."/>
            <person name="Tanaka T."/>
            <person name="Wu J."/>
            <person name="Zhou S."/>
            <person name="Childs K.L."/>
            <person name="Davidson R.M."/>
            <person name="Lin H."/>
            <person name="Quesada-Ocampo L."/>
            <person name="Vaillancourt B."/>
            <person name="Sakai H."/>
            <person name="Lee S.S."/>
            <person name="Kim J."/>
            <person name="Numa H."/>
            <person name="Itoh T."/>
            <person name="Buell C.R."/>
            <person name="Matsumoto T."/>
        </authorList>
    </citation>
    <scope>NUCLEOTIDE SEQUENCE [LARGE SCALE GENOMIC DNA]</scope>
    <source>
        <strain evidence="2">cv. Nipponbare</strain>
    </source>
</reference>
<feature type="non-terminal residue" evidence="1">
    <location>
        <position position="1"/>
    </location>
</feature>
<dbReference type="SMR" id="A0A0P0V239"/>
<dbReference type="OMA" id="QHAMVMK"/>
<accession>A0A0P0V239</accession>
<gene>
    <name evidence="1" type="ordered locus">Os01g0307750</name>
    <name evidence="1" type="ORF">OSNPB_010307750</name>
</gene>
<organism evidence="1 2">
    <name type="scientific">Oryza sativa subsp. japonica</name>
    <name type="common">Rice</name>
    <dbReference type="NCBI Taxonomy" id="39947"/>
    <lineage>
        <taxon>Eukaryota</taxon>
        <taxon>Viridiplantae</taxon>
        <taxon>Streptophyta</taxon>
        <taxon>Embryophyta</taxon>
        <taxon>Tracheophyta</taxon>
        <taxon>Spermatophyta</taxon>
        <taxon>Magnoliopsida</taxon>
        <taxon>Liliopsida</taxon>
        <taxon>Poales</taxon>
        <taxon>Poaceae</taxon>
        <taxon>BOP clade</taxon>
        <taxon>Oryzoideae</taxon>
        <taxon>Oryzeae</taxon>
        <taxon>Oryzinae</taxon>
        <taxon>Oryza</taxon>
        <taxon>Oryza sativa</taxon>
    </lineage>
</organism>